<dbReference type="GeneID" id="40079046"/>
<dbReference type="OrthoDB" id="13008at10239"/>
<accession>A0A0U4ITV7</accession>
<evidence type="ECO:0000259" key="1">
    <source>
        <dbReference type="Pfam" id="PF10686"/>
    </source>
</evidence>
<organism evidence="2 3">
    <name type="scientific">Arthrobacter phage Circum</name>
    <dbReference type="NCBI Taxonomy" id="1772295"/>
    <lineage>
        <taxon>Viruses</taxon>
        <taxon>Duplodnaviria</taxon>
        <taxon>Heunggongvirae</taxon>
        <taxon>Uroviricota</taxon>
        <taxon>Caudoviricetes</taxon>
        <taxon>Mudcatvirus</taxon>
        <taxon>Mudcatvirus circum</taxon>
    </lineage>
</organism>
<proteinExistence type="predicted"/>
<evidence type="ECO:0000313" key="3">
    <source>
        <dbReference type="Proteomes" id="UP000222527"/>
    </source>
</evidence>
<dbReference type="Proteomes" id="UP000222527">
    <property type="component" value="Segment"/>
</dbReference>
<protein>
    <submittedName>
        <fullName evidence="2">DprA-like DNA processing chain A</fullName>
    </submittedName>
</protein>
<feature type="domain" description="YspA cpYpsA-related SLOG" evidence="1">
    <location>
        <begin position="1"/>
        <end position="67"/>
    </location>
</feature>
<name>A0A0U4ITV7_9CAUD</name>
<dbReference type="RefSeq" id="YP_009603181.1">
    <property type="nucleotide sequence ID" value="NC_041948.1"/>
</dbReference>
<sequence>MRVLITGSREWTDVRMIRDVLKPIWEQYPKVTLVSGACPKGADKLCEDLAGLFGWGVERHPAEWDKYGPRSGFKRNAEMVALGADVCFAFIKDESRGATHAAQLAHKKGIKTYINGRLVE</sequence>
<gene>
    <name evidence="2" type="primary">92</name>
    <name evidence="2" type="ORF">CIRCUM_92</name>
</gene>
<keyword evidence="3" id="KW-1185">Reference proteome</keyword>
<reference evidence="2 3" key="1">
    <citation type="submission" date="2015-11" db="EMBL/GenBank/DDBJ databases">
        <authorList>
            <person name="Aziz R.M."/>
            <person name="Carl E.L."/>
            <person name="Farooq M.A."/>
            <person name="Gal B."/>
            <person name="Garcia Martinez K."/>
            <person name="Mathew K.J."/>
            <person name="Obando D.J."/>
            <person name="Robinson K.M."/>
            <person name="Robinson M.D."/>
            <person name="Sanders L.M."/>
            <person name="Silva M.P."/>
            <person name="Tasnim L."/>
            <person name="Vo M."/>
            <person name="Vo Q.D."/>
            <person name="Simon S.E."/>
            <person name="Hughes L.E."/>
            <person name="Benjamin R.C."/>
            <person name="Bradley K.W."/>
            <person name="Asai D.J."/>
            <person name="Bowman C.A."/>
            <person name="Russell D.A."/>
            <person name="Pope W.H."/>
            <person name="Jacobs-Sera D."/>
            <person name="Hendrix R.W."/>
            <person name="Hatfull G.F."/>
        </authorList>
    </citation>
    <scope>NUCLEOTIDE SEQUENCE [LARGE SCALE GENOMIC DNA]</scope>
</reference>
<dbReference type="EMBL" id="KU160642">
    <property type="protein sequence ID" value="ALY08775.1"/>
    <property type="molecule type" value="Genomic_DNA"/>
</dbReference>
<dbReference type="InterPro" id="IPR019627">
    <property type="entry name" value="YAcAr"/>
</dbReference>
<evidence type="ECO:0000313" key="2">
    <source>
        <dbReference type="EMBL" id="ALY08775.1"/>
    </source>
</evidence>
<dbReference type="Pfam" id="PF10686">
    <property type="entry name" value="YAcAr"/>
    <property type="match status" value="1"/>
</dbReference>
<dbReference type="KEGG" id="vg:40079046"/>